<dbReference type="PROSITE" id="PS00518">
    <property type="entry name" value="ZF_RING_1"/>
    <property type="match status" value="1"/>
</dbReference>
<sequence length="952" mass="106082">MLWSTTGAQHAINQAALPALVLVLNRAEGREEWTSEDGQDILTKHFFDTVKDQIVGNKELEEMAHKYGIPIDGSNSTDENFNPMKELLLKSYSSVHVHFIPQMGLGKLGTTAVVFHQMKRLQTLIKVQSQSVQRIREKSQTKFNNKQLISIASYAFSHVSENDEAPFDFGLCRQFASATTNTQSIETYVVDFLKICFDRAIKKNTSIDCSQAVEEKESIDTVFEATTSFLASAIVKRARSSKNQVVIEAHMFQQDMKAVFKTAMHKFLEDWVPCSYVDDMGWKCSNSKSGHSKGHQTKLSSDCFAGGDFESGLFDTYNEDELTESIESKVYELTRKAGGEAGSNPRRWYEIVEAEHVENAKKLRELKAYPQKVKVDSTSLILDTILNPIKALFKTLSKALELYQFISLEFCFGCLFGKSEYRLPCQHLICTNCLKENSTPNPGVEPEAMLILEECIFCGDKDEETGWPFTVQIPMKLTSPRILSLDGAGVGAITQLVLLVRLEKLIGLGLPIGRFFDLIVGSSTGGVVAIGIGSRGFSATECLKKFKVICEKGFVSKLGTKTLGLQLIMRWFYKSVYDKDEYKKALEQQYGGDNSLVMFGLRNHCHVAVTTTVELDSYLIANYHIGDGKKYIDSIATPWKVAQCTSAAPLYFPPVPHGEVECRDGGLMANNPIKLAIDEAERLWDGARPGIVLSIGTGRSDSRQPEPIGLNTVDEKLLSPFKTWLTTMNGEQGWSDFCDSKTNDPDLLARCNRLNVKLKNGVEPAFDSFQEMTSMELAAKEYDDRYRVNLDTPYTPILGACEDSILKVQAEILRASQFFFQVGEISWIIQGPQRNLLKVTGRLKCRLGAKESGAFRSLLNMTSYFAANGQKVFDMDAASRSRDLKLFDRYLEFTHITTSGPIRIDALRDHCAKNGIEENEIGEGGWEEATSSMADAEGEVNPDTSGSKDTLG</sequence>
<name>A0A7C8VHY5_ORBOL</name>
<dbReference type="AlphaFoldDB" id="A0A7C8VHY5"/>
<proteinExistence type="predicted"/>
<keyword evidence="5 7" id="KW-0442">Lipid degradation</keyword>
<dbReference type="Gene3D" id="3.40.1090.10">
    <property type="entry name" value="Cytosolic phospholipase A2 catalytic domain"/>
    <property type="match status" value="1"/>
</dbReference>
<keyword evidence="4" id="KW-0862">Zinc</keyword>
<feature type="active site" description="Nucleophile" evidence="7">
    <location>
        <position position="523"/>
    </location>
</feature>
<evidence type="ECO:0000256" key="8">
    <source>
        <dbReference type="SAM" id="MobiDB-lite"/>
    </source>
</evidence>
<evidence type="ECO:0000256" key="6">
    <source>
        <dbReference type="ARBA" id="ARBA00023098"/>
    </source>
</evidence>
<feature type="short sequence motif" description="DGA/G" evidence="7">
    <location>
        <begin position="664"/>
        <end position="666"/>
    </location>
</feature>
<evidence type="ECO:0000256" key="4">
    <source>
        <dbReference type="ARBA" id="ARBA00022833"/>
    </source>
</evidence>
<dbReference type="GO" id="GO:0047499">
    <property type="term" value="F:calcium-independent phospholipase A2 activity"/>
    <property type="evidence" value="ECO:0007669"/>
    <property type="project" value="TreeGrafter"/>
</dbReference>
<dbReference type="InterPro" id="IPR017907">
    <property type="entry name" value="Znf_RING_CS"/>
</dbReference>
<comment type="caution">
    <text evidence="7">Lacks conserved residue(s) required for the propagation of feature annotation.</text>
</comment>
<dbReference type="InterPro" id="IPR016035">
    <property type="entry name" value="Acyl_Trfase/lysoPLipase"/>
</dbReference>
<feature type="region of interest" description="Disordered" evidence="8">
    <location>
        <begin position="919"/>
        <end position="952"/>
    </location>
</feature>
<evidence type="ECO:0000256" key="7">
    <source>
        <dbReference type="PROSITE-ProRule" id="PRU01161"/>
    </source>
</evidence>
<keyword evidence="6 7" id="KW-0443">Lipid metabolism</keyword>
<evidence type="ECO:0000256" key="3">
    <source>
        <dbReference type="ARBA" id="ARBA00022801"/>
    </source>
</evidence>
<evidence type="ECO:0000256" key="2">
    <source>
        <dbReference type="ARBA" id="ARBA00022771"/>
    </source>
</evidence>
<dbReference type="GO" id="GO:0019369">
    <property type="term" value="P:arachidonate metabolic process"/>
    <property type="evidence" value="ECO:0007669"/>
    <property type="project" value="TreeGrafter"/>
</dbReference>
<evidence type="ECO:0000256" key="5">
    <source>
        <dbReference type="ARBA" id="ARBA00022963"/>
    </source>
</evidence>
<feature type="active site" description="Proton acceptor" evidence="7">
    <location>
        <position position="664"/>
    </location>
</feature>
<dbReference type="InterPro" id="IPR002641">
    <property type="entry name" value="PNPLA_dom"/>
</dbReference>
<dbReference type="SUPFAM" id="SSF52151">
    <property type="entry name" value="FabD/lysophospholipase-like"/>
    <property type="match status" value="1"/>
</dbReference>
<protein>
    <recommendedName>
        <fullName evidence="9">PNPLA domain-containing protein</fullName>
    </recommendedName>
</protein>
<comment type="caution">
    <text evidence="10">The sequence shown here is derived from an EMBL/GenBank/DDBJ whole genome shotgun (WGS) entry which is preliminary data.</text>
</comment>
<dbReference type="EMBL" id="JAABOJ010000012">
    <property type="protein sequence ID" value="KAF3282684.1"/>
    <property type="molecule type" value="Genomic_DNA"/>
</dbReference>
<evidence type="ECO:0000256" key="1">
    <source>
        <dbReference type="ARBA" id="ARBA00022723"/>
    </source>
</evidence>
<gene>
    <name evidence="10" type="ORF">TWF970_001430</name>
</gene>
<dbReference type="OrthoDB" id="194358at2759"/>
<organism evidence="10 11">
    <name type="scientific">Orbilia oligospora</name>
    <name type="common">Nematode-trapping fungus</name>
    <name type="synonym">Arthrobotrys oligospora</name>
    <dbReference type="NCBI Taxonomy" id="2813651"/>
    <lineage>
        <taxon>Eukaryota</taxon>
        <taxon>Fungi</taxon>
        <taxon>Dikarya</taxon>
        <taxon>Ascomycota</taxon>
        <taxon>Pezizomycotina</taxon>
        <taxon>Orbiliomycetes</taxon>
        <taxon>Orbiliales</taxon>
        <taxon>Orbiliaceae</taxon>
        <taxon>Orbilia</taxon>
    </lineage>
</organism>
<keyword evidence="2" id="KW-0863">Zinc-finger</keyword>
<evidence type="ECO:0000259" key="9">
    <source>
        <dbReference type="PROSITE" id="PS51635"/>
    </source>
</evidence>
<dbReference type="GO" id="GO:0046486">
    <property type="term" value="P:glycerolipid metabolic process"/>
    <property type="evidence" value="ECO:0007669"/>
    <property type="project" value="UniProtKB-ARBA"/>
</dbReference>
<accession>A0A7C8VHY5</accession>
<dbReference type="PANTHER" id="PTHR24185">
    <property type="entry name" value="CALCIUM-INDEPENDENT PHOSPHOLIPASE A2-GAMMA"/>
    <property type="match status" value="1"/>
</dbReference>
<dbReference type="GO" id="GO:0016042">
    <property type="term" value="P:lipid catabolic process"/>
    <property type="evidence" value="ECO:0007669"/>
    <property type="project" value="UniProtKB-UniRule"/>
</dbReference>
<dbReference type="PANTHER" id="PTHR24185:SF1">
    <property type="entry name" value="CALCIUM-INDEPENDENT PHOSPHOLIPASE A2-GAMMA"/>
    <property type="match status" value="1"/>
</dbReference>
<feature type="domain" description="PNPLA" evidence="9">
    <location>
        <begin position="483"/>
        <end position="677"/>
    </location>
</feature>
<feature type="compositionally biased region" description="Polar residues" evidence="8">
    <location>
        <begin position="942"/>
        <end position="952"/>
    </location>
</feature>
<keyword evidence="1" id="KW-0479">Metal-binding</keyword>
<dbReference type="GO" id="GO:0008270">
    <property type="term" value="F:zinc ion binding"/>
    <property type="evidence" value="ECO:0007669"/>
    <property type="project" value="UniProtKB-KW"/>
</dbReference>
<dbReference type="Proteomes" id="UP000474640">
    <property type="component" value="Unassembled WGS sequence"/>
</dbReference>
<dbReference type="Pfam" id="PF01734">
    <property type="entry name" value="Patatin"/>
    <property type="match status" value="1"/>
</dbReference>
<dbReference type="PROSITE" id="PS51635">
    <property type="entry name" value="PNPLA"/>
    <property type="match status" value="1"/>
</dbReference>
<feature type="short sequence motif" description="GXSXG" evidence="7">
    <location>
        <begin position="521"/>
        <end position="525"/>
    </location>
</feature>
<reference evidence="10 11" key="1">
    <citation type="submission" date="2020-01" db="EMBL/GenBank/DDBJ databases">
        <authorList>
            <person name="Palmer J.M."/>
        </authorList>
    </citation>
    <scope>NUCLEOTIDE SEQUENCE [LARGE SCALE GENOMIC DNA]</scope>
    <source>
        <strain evidence="10 11">TWF970</strain>
    </source>
</reference>
<keyword evidence="3 7" id="KW-0378">Hydrolase</keyword>
<dbReference type="GO" id="GO:0016020">
    <property type="term" value="C:membrane"/>
    <property type="evidence" value="ECO:0007669"/>
    <property type="project" value="TreeGrafter"/>
</dbReference>
<dbReference type="CDD" id="cd07199">
    <property type="entry name" value="Pat17_PNPLA8_PNPLA9_like"/>
    <property type="match status" value="1"/>
</dbReference>
<evidence type="ECO:0000313" key="10">
    <source>
        <dbReference type="EMBL" id="KAF3282684.1"/>
    </source>
</evidence>
<evidence type="ECO:0000313" key="11">
    <source>
        <dbReference type="Proteomes" id="UP000474640"/>
    </source>
</evidence>